<dbReference type="Gene3D" id="1.10.600.10">
    <property type="entry name" value="Farnesyl Diphosphate Synthase"/>
    <property type="match status" value="1"/>
</dbReference>
<dbReference type="EMBL" id="AFHG01000059">
    <property type="protein sequence ID" value="EGK69979.1"/>
    <property type="molecule type" value="Genomic_DNA"/>
</dbReference>
<dbReference type="SFLD" id="SFLDG01212">
    <property type="entry name" value="Phytoene_synthase_like"/>
    <property type="match status" value="1"/>
</dbReference>
<organism evidence="6 7">
    <name type="scientific">Methyloversatilis universalis (strain ATCC BAA-1314 / DSM 25237 / JCM 13912 / CCUG 52030 / FAM5)</name>
    <dbReference type="NCBI Taxonomy" id="1000565"/>
    <lineage>
        <taxon>Bacteria</taxon>
        <taxon>Pseudomonadati</taxon>
        <taxon>Pseudomonadota</taxon>
        <taxon>Betaproteobacteria</taxon>
        <taxon>Nitrosomonadales</taxon>
        <taxon>Sterolibacteriaceae</taxon>
        <taxon>Methyloversatilis</taxon>
    </lineage>
</organism>
<dbReference type="InterPro" id="IPR008949">
    <property type="entry name" value="Isoprenoid_synthase_dom_sf"/>
</dbReference>
<dbReference type="SUPFAM" id="SSF48576">
    <property type="entry name" value="Terpenoid synthases"/>
    <property type="match status" value="1"/>
</dbReference>
<evidence type="ECO:0000256" key="1">
    <source>
        <dbReference type="ARBA" id="ARBA00004684"/>
    </source>
</evidence>
<evidence type="ECO:0000256" key="3">
    <source>
        <dbReference type="ARBA" id="ARBA00022679"/>
    </source>
</evidence>
<keyword evidence="4" id="KW-0125">Carotenoid biosynthesis</keyword>
<dbReference type="InterPro" id="IPR033904">
    <property type="entry name" value="Trans_IPPS_HH"/>
</dbReference>
<comment type="pathway">
    <text evidence="1">Carotenoid biosynthesis; phytoene biosynthesis.</text>
</comment>
<dbReference type="GO" id="GO:0016117">
    <property type="term" value="P:carotenoid biosynthetic process"/>
    <property type="evidence" value="ECO:0007669"/>
    <property type="project" value="UniProtKB-KW"/>
</dbReference>
<evidence type="ECO:0000256" key="4">
    <source>
        <dbReference type="ARBA" id="ARBA00022746"/>
    </source>
</evidence>
<dbReference type="OrthoDB" id="9807580at2"/>
<dbReference type="FunFam" id="1.10.600.10:FF:000020">
    <property type="entry name" value="Phytoene synthase"/>
    <property type="match status" value="1"/>
</dbReference>
<comment type="cofactor">
    <cofactor evidence="5">
        <name>ATP</name>
        <dbReference type="ChEBI" id="CHEBI:30616"/>
    </cofactor>
</comment>
<comment type="caution">
    <text evidence="6">The sequence shown here is derived from an EMBL/GenBank/DDBJ whole genome shotgun (WGS) entry which is preliminary data.</text>
</comment>
<dbReference type="InterPro" id="IPR002060">
    <property type="entry name" value="Squ/phyt_synthse"/>
</dbReference>
<dbReference type="PANTHER" id="PTHR31480">
    <property type="entry name" value="BIFUNCTIONAL LYCOPENE CYCLASE/PHYTOENE SYNTHASE"/>
    <property type="match status" value="1"/>
</dbReference>
<dbReference type="SFLD" id="SFLDG01018">
    <property type="entry name" value="Squalene/Phytoene_Synthase_Lik"/>
    <property type="match status" value="1"/>
</dbReference>
<dbReference type="GO" id="GO:0004311">
    <property type="term" value="F:geranylgeranyl diphosphate synthase activity"/>
    <property type="evidence" value="ECO:0007669"/>
    <property type="project" value="InterPro"/>
</dbReference>
<keyword evidence="7" id="KW-1185">Reference proteome</keyword>
<comment type="similarity">
    <text evidence="2">Belongs to the phytoene/squalene synthase family.</text>
</comment>
<evidence type="ECO:0000313" key="6">
    <source>
        <dbReference type="EMBL" id="EGK69979.1"/>
    </source>
</evidence>
<dbReference type="Proteomes" id="UP000005019">
    <property type="component" value="Unassembled WGS sequence"/>
</dbReference>
<keyword evidence="3" id="KW-0808">Transferase</keyword>
<dbReference type="PROSITE" id="PS01045">
    <property type="entry name" value="SQUALEN_PHYTOEN_SYN_2"/>
    <property type="match status" value="1"/>
</dbReference>
<dbReference type="AlphaFoldDB" id="F5RHZ7"/>
<evidence type="ECO:0000256" key="5">
    <source>
        <dbReference type="ARBA" id="ARBA00053028"/>
    </source>
</evidence>
<dbReference type="eggNOG" id="COG1562">
    <property type="taxonomic scope" value="Bacteria"/>
</dbReference>
<dbReference type="PROSITE" id="PS01044">
    <property type="entry name" value="SQUALEN_PHYTOEN_SYN_1"/>
    <property type="match status" value="1"/>
</dbReference>
<protein>
    <submittedName>
        <fullName evidence="6">Phytoene synthase</fullName>
    </submittedName>
</protein>
<evidence type="ECO:0000256" key="2">
    <source>
        <dbReference type="ARBA" id="ARBA00006251"/>
    </source>
</evidence>
<proteinExistence type="inferred from homology"/>
<dbReference type="Pfam" id="PF00494">
    <property type="entry name" value="SQS_PSY"/>
    <property type="match status" value="1"/>
</dbReference>
<dbReference type="GO" id="GO:0051996">
    <property type="term" value="F:squalene synthase [NAD(P)H] activity"/>
    <property type="evidence" value="ECO:0007669"/>
    <property type="project" value="InterPro"/>
</dbReference>
<dbReference type="InterPro" id="IPR019845">
    <property type="entry name" value="Squalene/phytoene_synthase_CS"/>
</dbReference>
<dbReference type="InterPro" id="IPR044843">
    <property type="entry name" value="Trans_IPPS_bact-type"/>
</dbReference>
<reference evidence="6 7" key="1">
    <citation type="journal article" date="2011" name="J. Bacteriol.">
        <title>Genome sequence of Methyloversatilis universalis FAM5T, a methylotrophic representative of the order Rhodocyclales.</title>
        <authorList>
            <person name="Kittichotirat W."/>
            <person name="Good N.M."/>
            <person name="Hall R."/>
            <person name="Bringel F."/>
            <person name="Lajus A."/>
            <person name="Medigue C."/>
            <person name="Smalley N.E."/>
            <person name="Beck D."/>
            <person name="Bumgarner R."/>
            <person name="Vuilleumier S."/>
            <person name="Kalyuzhnaya M.G."/>
        </authorList>
    </citation>
    <scope>NUCLEOTIDE SEQUENCE [LARGE SCALE GENOMIC DNA]</scope>
    <source>
        <strain evidence="7">ATCC BAA-1314 / JCM 13912 / FAM5</strain>
    </source>
</reference>
<accession>F5RHZ7</accession>
<sequence>MSEHDAAQDMAACRRLLRDGSRSFFAASLLLPRAVREPACALYAFCRIADDLVDDSAADEATVAALRRRVDAACAGRPQDDPVDRMLSRVVVQFSIPPALLHALIEGFAWDARGRQYETLAELYEYCARVAATVGAMMAMLMGVRDREQAARACDLGLAMQLTNIARDIGEDARRGRLYLPRGWLRVAGIDPDAWLAQPVFDARLVPVLDRLLSIADLLYARAAVGIEQLPPACRPGIRAARAIYRDIGRGVVANGHDSVSQRSVVSSWRKTVLLAGSLSATLPPAHARYNELEEVSMLVDAVTAAPLPQALRGRLDRLPSRTPRQRLEWLIDLFERLERQDRARAQGG</sequence>
<name>F5RHZ7_METUF</name>
<dbReference type="CDD" id="cd00683">
    <property type="entry name" value="Trans_IPPS_HH"/>
    <property type="match status" value="1"/>
</dbReference>
<dbReference type="SFLD" id="SFLDS00005">
    <property type="entry name" value="Isoprenoid_Synthase_Type_I"/>
    <property type="match status" value="1"/>
</dbReference>
<evidence type="ECO:0000313" key="7">
    <source>
        <dbReference type="Proteomes" id="UP000005019"/>
    </source>
</evidence>
<gene>
    <name evidence="6" type="ORF">METUNv1_03947</name>
</gene>
<dbReference type="RefSeq" id="WP_008064744.1">
    <property type="nucleotide sequence ID" value="NZ_AFHG01000059.1"/>
</dbReference>
<dbReference type="STRING" id="1000565.METUNv1_03947"/>